<feature type="domain" description="Alpha-L-rhamnosidase six-hairpin glycosidase" evidence="6">
    <location>
        <begin position="463"/>
        <end position="808"/>
    </location>
</feature>
<dbReference type="InterPro" id="IPR013737">
    <property type="entry name" value="Bac_rhamnosid_N"/>
</dbReference>
<gene>
    <name evidence="8" type="ORF">AAM4_0054</name>
</gene>
<evidence type="ECO:0000259" key="4">
    <source>
        <dbReference type="Pfam" id="PF05592"/>
    </source>
</evidence>
<evidence type="ECO:0000259" key="6">
    <source>
        <dbReference type="Pfam" id="PF17389"/>
    </source>
</evidence>
<dbReference type="InterPro" id="IPR035396">
    <property type="entry name" value="Bac_rhamnosid6H"/>
</dbReference>
<evidence type="ECO:0000313" key="8">
    <source>
        <dbReference type="EMBL" id="CED89949.1"/>
    </source>
</evidence>
<evidence type="ECO:0000256" key="1">
    <source>
        <dbReference type="ARBA" id="ARBA00001445"/>
    </source>
</evidence>
<proteinExistence type="predicted"/>
<name>A0A1L7RH75_9ACTO</name>
<dbReference type="GO" id="GO:0005975">
    <property type="term" value="P:carbohydrate metabolic process"/>
    <property type="evidence" value="ECO:0007669"/>
    <property type="project" value="InterPro"/>
</dbReference>
<dbReference type="SUPFAM" id="SSF48208">
    <property type="entry name" value="Six-hairpin glycosidases"/>
    <property type="match status" value="1"/>
</dbReference>
<dbReference type="InterPro" id="IPR012341">
    <property type="entry name" value="6hp_glycosidase-like_sf"/>
</dbReference>
<evidence type="ECO:0000259" key="7">
    <source>
        <dbReference type="Pfam" id="PF17390"/>
    </source>
</evidence>
<evidence type="ECO:0000259" key="5">
    <source>
        <dbReference type="Pfam" id="PF08531"/>
    </source>
</evidence>
<accession>A0A1L7RH75</accession>
<evidence type="ECO:0000256" key="3">
    <source>
        <dbReference type="ARBA" id="ARBA00022801"/>
    </source>
</evidence>
<dbReference type="PANTHER" id="PTHR33307:SF6">
    <property type="entry name" value="ALPHA-RHAMNOSIDASE (EUROFUNG)-RELATED"/>
    <property type="match status" value="1"/>
</dbReference>
<protein>
    <recommendedName>
        <fullName evidence="2">alpha-L-rhamnosidase</fullName>
        <ecNumber evidence="2">3.2.1.40</ecNumber>
    </recommendedName>
</protein>
<feature type="domain" description="Alpha-L-rhamnosidase concanavalin-like" evidence="4">
    <location>
        <begin position="360"/>
        <end position="452"/>
    </location>
</feature>
<dbReference type="InterPro" id="IPR008902">
    <property type="entry name" value="Rhamnosid_concanavalin"/>
</dbReference>
<dbReference type="Gene3D" id="2.60.120.260">
    <property type="entry name" value="Galactose-binding domain-like"/>
    <property type="match status" value="2"/>
</dbReference>
<evidence type="ECO:0000256" key="2">
    <source>
        <dbReference type="ARBA" id="ARBA00012652"/>
    </source>
</evidence>
<dbReference type="Gene3D" id="2.60.420.10">
    <property type="entry name" value="Maltose phosphorylase, domain 3"/>
    <property type="match status" value="1"/>
</dbReference>
<dbReference type="InterPro" id="IPR016007">
    <property type="entry name" value="Alpha_rhamnosid"/>
</dbReference>
<dbReference type="InterPro" id="IPR035398">
    <property type="entry name" value="Bac_rhamnosid_C"/>
</dbReference>
<dbReference type="Pfam" id="PF17390">
    <property type="entry name" value="Bac_rhamnosid_C"/>
    <property type="match status" value="1"/>
</dbReference>
<dbReference type="InterPro" id="IPR013783">
    <property type="entry name" value="Ig-like_fold"/>
</dbReference>
<dbReference type="AlphaFoldDB" id="A0A1L7RH75"/>
<dbReference type="GO" id="GO:0030596">
    <property type="term" value="F:alpha-L-rhamnosidase activity"/>
    <property type="evidence" value="ECO:0007669"/>
    <property type="project" value="UniProtKB-EC"/>
</dbReference>
<dbReference type="EMBL" id="LK995460">
    <property type="protein sequence ID" value="CED89949.1"/>
    <property type="molecule type" value="Genomic_DNA"/>
</dbReference>
<dbReference type="InterPro" id="IPR008928">
    <property type="entry name" value="6-hairpin_glycosidase_sf"/>
</dbReference>
<comment type="catalytic activity">
    <reaction evidence="1">
        <text>Hydrolysis of terminal non-reducing alpha-L-rhamnose residues in alpha-L-rhamnosides.</text>
        <dbReference type="EC" id="3.2.1.40"/>
    </reaction>
</comment>
<dbReference type="Pfam" id="PF17389">
    <property type="entry name" value="Bac_rhamnosid6H"/>
    <property type="match status" value="1"/>
</dbReference>
<dbReference type="Pfam" id="PF05592">
    <property type="entry name" value="Bac_rhamnosid"/>
    <property type="match status" value="1"/>
</dbReference>
<organism evidence="8">
    <name type="scientific">Actinomyces succiniciruminis</name>
    <dbReference type="NCBI Taxonomy" id="1522002"/>
    <lineage>
        <taxon>Bacteria</taxon>
        <taxon>Bacillati</taxon>
        <taxon>Actinomycetota</taxon>
        <taxon>Actinomycetes</taxon>
        <taxon>Actinomycetales</taxon>
        <taxon>Actinomycetaceae</taxon>
        <taxon>Actinomyces</taxon>
    </lineage>
</organism>
<dbReference type="Pfam" id="PF08531">
    <property type="entry name" value="Bac_rhamnosid_N"/>
    <property type="match status" value="1"/>
</dbReference>
<reference evidence="8" key="1">
    <citation type="submission" date="2014-07" db="EMBL/GenBank/DDBJ databases">
        <authorList>
            <person name="Zhang J.E."/>
            <person name="Yang H."/>
            <person name="Guo J."/>
            <person name="Deng Z."/>
            <person name="Luo H."/>
            <person name="Luo M."/>
            <person name="Zhao B."/>
        </authorList>
    </citation>
    <scope>NUCLEOTIDE SEQUENCE</scope>
    <source>
        <strain evidence="8">AM4</strain>
    </source>
</reference>
<dbReference type="Pfam" id="PF25788">
    <property type="entry name" value="Ig_Rha78A_N"/>
    <property type="match status" value="1"/>
</dbReference>
<dbReference type="PANTHER" id="PTHR33307">
    <property type="entry name" value="ALPHA-RHAMNOSIDASE (EUROFUNG)"/>
    <property type="match status" value="1"/>
</dbReference>
<dbReference type="RefSeq" id="WP_210578159.1">
    <property type="nucleotide sequence ID" value="NZ_LK995460.1"/>
</dbReference>
<dbReference type="EC" id="3.2.1.40" evidence="2"/>
<keyword evidence="3" id="KW-0378">Hydrolase</keyword>
<dbReference type="Gene3D" id="1.50.10.10">
    <property type="match status" value="1"/>
</dbReference>
<dbReference type="Gene3D" id="2.60.40.10">
    <property type="entry name" value="Immunoglobulins"/>
    <property type="match status" value="1"/>
</dbReference>
<feature type="domain" description="Bacterial alpha-L-rhamnosidase N-terminal" evidence="5">
    <location>
        <begin position="182"/>
        <end position="309"/>
    </location>
</feature>
<dbReference type="PIRSF" id="PIRSF010631">
    <property type="entry name" value="A-rhamnsds"/>
    <property type="match status" value="1"/>
</dbReference>
<feature type="domain" description="Alpha-L-rhamnosidase C-terminal" evidence="7">
    <location>
        <begin position="811"/>
        <end position="881"/>
    </location>
</feature>
<sequence length="983" mass="105207">MSAHTAPSVVDLRFEHHRAAARLLAVETATPRLSWRISSAPDGWRQEEYEVEVTRGGEEGHEIELVTVKSAEQILVPWPTTPLASRQSATVRIRVRGRTEDVGHAAVPIGAEAASQPGADATPVSADGSAWSPWSARVEVEAALLDAADWEAAFIAPVDIGGVGERAPVISRTVEVPEGLLAARLRATAHGVCEPRINDVRVDDSVLNPGWTSYTHRLQVVTWDVTELLHPGTNRVDVLLGNGWWRGHLGYLGDAAVYGDRLALAAQLELTTADGTHTVIATDESWTAAESAVVADDLYDGQSTDLRLAGPSASAHRVEIVSAAPSGAARGATSPKLVPQVAPRIRPTGALPAQRVWNSPSGKTLVDFGQNAVGVVRLTVRGLESGTEITIRHAEVLEDGELGIRPLRAARATDTWILPDAGEHVLQPTLTLHGLRYAEVSGIPDLAAQDVELVIIGSDLEPAGAFRCSHPLLNQLHDNVVWSTRGNFVSIPTDCPQRDERLGWTGDIQAFAPTAAYLFDTTSFLQSWLIDLAAEQYADGGVRHFTPTFEPTVKHAPAAAWGDAATLVPWAVYEATGDPEVLRAQLPSMRAWVDRVAALAGEDRIWSGGFQFGDWLDPTAPPDRPADAKADPDVVATAYFARSARVVADTADRLNEAVVAAHYRRLADEARAAFNRAFVTPAGRIHSDAQTVYALAICWGLLPTAQQRAFAGERLADLVRLSGFHIATGFVGTPLVIPALVATGHADVAGRLLLQTECPSWLYPVTMGATTIWERWDSMLPNGDINPGEMTSFNHYALGAVADWLHRGLAGLSPAVPGWGHVEIAPAPIDGVTSAATSHLSPYGRIAVSWEVHNGVLELTADLPVGVTGTVRLPDDSPDTAAVDIGPGHHAFAAPLPARERPRPRTVRELMDDPAAWEALIAVMADAGDLTVDSAGLARRMRPLLDRPPSTIAPELTPDPRFAPPGLRERIETVIGAAIKELR</sequence>